<feature type="compositionally biased region" description="Basic and acidic residues" evidence="6">
    <location>
        <begin position="1187"/>
        <end position="1217"/>
    </location>
</feature>
<keyword evidence="12" id="KW-1185">Reference proteome</keyword>
<keyword evidence="2" id="KW-0808">Transferase</keyword>
<feature type="domain" description="Clp1 P-loop" evidence="7">
    <location>
        <begin position="603"/>
        <end position="714"/>
    </location>
</feature>
<dbReference type="PANTHER" id="PTHR12755">
    <property type="entry name" value="CLEAVAGE/POLYADENYLATION FACTOR IA SUBUNIT CLP1P"/>
    <property type="match status" value="1"/>
</dbReference>
<dbReference type="InterPro" id="IPR058917">
    <property type="entry name" value="RESC6_dom"/>
</dbReference>
<dbReference type="Pfam" id="PF26188">
    <property type="entry name" value="RESC6"/>
    <property type="match status" value="1"/>
</dbReference>
<feature type="region of interest" description="Disordered" evidence="6">
    <location>
        <begin position="1178"/>
        <end position="1218"/>
    </location>
</feature>
<reference evidence="10" key="2">
    <citation type="submission" date="2024-04" db="EMBL/GenBank/DDBJ databases">
        <authorList>
            <person name="Chen Y."/>
            <person name="Shah S."/>
            <person name="Dougan E. K."/>
            <person name="Thang M."/>
            <person name="Chan C."/>
        </authorList>
    </citation>
    <scope>NUCLEOTIDE SEQUENCE [LARGE SCALE GENOMIC DNA]</scope>
</reference>
<feature type="region of interest" description="Disordered" evidence="6">
    <location>
        <begin position="716"/>
        <end position="736"/>
    </location>
</feature>
<evidence type="ECO:0000256" key="5">
    <source>
        <dbReference type="ARBA" id="ARBA00022840"/>
    </source>
</evidence>
<evidence type="ECO:0000313" key="9">
    <source>
        <dbReference type="EMBL" id="CAI4017953.1"/>
    </source>
</evidence>
<keyword evidence="3" id="KW-0547">Nucleotide-binding</keyword>
<comment type="similarity">
    <text evidence="1">Belongs to the Clp1 family. NOL9/GRC3 subfamily.</text>
</comment>
<evidence type="ECO:0000259" key="8">
    <source>
        <dbReference type="Pfam" id="PF26188"/>
    </source>
</evidence>
<evidence type="ECO:0000256" key="3">
    <source>
        <dbReference type="ARBA" id="ARBA00022741"/>
    </source>
</evidence>
<dbReference type="InterPro" id="IPR027417">
    <property type="entry name" value="P-loop_NTPase"/>
</dbReference>
<dbReference type="EMBL" id="CAMXCT030006666">
    <property type="protein sequence ID" value="CAL4805265.1"/>
    <property type="molecule type" value="Genomic_DNA"/>
</dbReference>
<dbReference type="EMBL" id="CAMXCT010006666">
    <property type="protein sequence ID" value="CAI4017953.1"/>
    <property type="molecule type" value="Genomic_DNA"/>
</dbReference>
<evidence type="ECO:0000259" key="7">
    <source>
        <dbReference type="Pfam" id="PF16575"/>
    </source>
</evidence>
<evidence type="ECO:0000256" key="1">
    <source>
        <dbReference type="ARBA" id="ARBA00011003"/>
    </source>
</evidence>
<dbReference type="InterPro" id="IPR032319">
    <property type="entry name" value="CLP1_P"/>
</dbReference>
<dbReference type="PANTHER" id="PTHR12755:SF3">
    <property type="entry name" value="POLYNUCLEOTIDE 5'-HYDROXYL-KINASE NOL9"/>
    <property type="match status" value="1"/>
</dbReference>
<evidence type="ECO:0000313" key="11">
    <source>
        <dbReference type="EMBL" id="CAL4805265.1"/>
    </source>
</evidence>
<evidence type="ECO:0000313" key="10">
    <source>
        <dbReference type="EMBL" id="CAL1171328.1"/>
    </source>
</evidence>
<dbReference type="EMBL" id="CAMXCT020006666">
    <property type="protein sequence ID" value="CAL1171328.1"/>
    <property type="molecule type" value="Genomic_DNA"/>
</dbReference>
<dbReference type="Gene3D" id="3.40.50.300">
    <property type="entry name" value="P-loop containing nucleotide triphosphate hydrolases"/>
    <property type="match status" value="1"/>
</dbReference>
<dbReference type="GO" id="GO:0005524">
    <property type="term" value="F:ATP binding"/>
    <property type="evidence" value="ECO:0007669"/>
    <property type="project" value="UniProtKB-KW"/>
</dbReference>
<proteinExistence type="inferred from homology"/>
<feature type="domain" description="RNA-editing substrate-binding complex 6 protein" evidence="8">
    <location>
        <begin position="56"/>
        <end position="273"/>
    </location>
</feature>
<dbReference type="Pfam" id="PF16575">
    <property type="entry name" value="CLP1_P"/>
    <property type="match status" value="1"/>
</dbReference>
<dbReference type="GO" id="GO:0000448">
    <property type="term" value="P:cleavage in ITS2 between 5.8S rRNA and LSU-rRNA of tricistronic rRNA transcript (SSU-rRNA, 5.8S rRNA, LSU-rRNA)"/>
    <property type="evidence" value="ECO:0007669"/>
    <property type="project" value="TreeGrafter"/>
</dbReference>
<accession>A0A9P1GNA8</accession>
<dbReference type="GO" id="GO:0051731">
    <property type="term" value="F:polynucleotide 5'-hydroxyl-kinase activity"/>
    <property type="evidence" value="ECO:0007669"/>
    <property type="project" value="InterPro"/>
</dbReference>
<evidence type="ECO:0000256" key="6">
    <source>
        <dbReference type="SAM" id="MobiDB-lite"/>
    </source>
</evidence>
<comment type="caution">
    <text evidence="9">The sequence shown here is derived from an EMBL/GenBank/DDBJ whole genome shotgun (WGS) entry which is preliminary data.</text>
</comment>
<keyword evidence="4" id="KW-0418">Kinase</keyword>
<organism evidence="9">
    <name type="scientific">Cladocopium goreaui</name>
    <dbReference type="NCBI Taxonomy" id="2562237"/>
    <lineage>
        <taxon>Eukaryota</taxon>
        <taxon>Sar</taxon>
        <taxon>Alveolata</taxon>
        <taxon>Dinophyceae</taxon>
        <taxon>Suessiales</taxon>
        <taxon>Symbiodiniaceae</taxon>
        <taxon>Cladocopium</taxon>
    </lineage>
</organism>
<dbReference type="GO" id="GO:0005634">
    <property type="term" value="C:nucleus"/>
    <property type="evidence" value="ECO:0007669"/>
    <property type="project" value="TreeGrafter"/>
</dbReference>
<reference evidence="9" key="1">
    <citation type="submission" date="2022-10" db="EMBL/GenBank/DDBJ databases">
        <authorList>
            <person name="Chen Y."/>
            <person name="Dougan E. K."/>
            <person name="Chan C."/>
            <person name="Rhodes N."/>
            <person name="Thang M."/>
        </authorList>
    </citation>
    <scope>NUCLEOTIDE SEQUENCE</scope>
</reference>
<sequence length="1234" mass="134703">MERLHEFQPEQVALLVWAFSSVRCRSEDLFEAVQNHVAISEAKRRPKSCRSSDRRRGLSNVLQAFALVGHRGSQVILEATAEYILANLKAYSPKALSKIIFTISQTRGYVNLALQNALAEAFVSSMDGMTASLLTATLMAFSKVKLDDATFFRRAAEKVAPVLADFDSSGFVRLTKVFAQAGIDQSFAQEITEEALERIPTLRAFELVILAKAMLGMSQASPHLLERIAEHGSSVLPQMSQKELASFIRSLSGLGLTSASITGEAIFKQAAIKATRHLMTRKEDRRSKTSDLACLSRAFARAAYATGPVADKFQAAGSEPPSELLEVIRNFLKAAVKEAHAHLDEFRASPSCLVGVLWAASQCGVPCDALTQVAKAVLLPPDAGGCDTHVQRLQLLELAELAQALTSLGVDAPELYRAISDKAMQCLQAMSRIIKRLVLVDDGDGDDYLLPLRIGEELTLTGSLDIRVLRGAAEVWGSRLSHEFQRIVVPPWSATPRLLALRSSNEVEMEKETAEVRAFLEARKWPVVLCLRRATGAGHANRPSDPKERLESMREVLVPPDARPRLRAHRAWPSIVQHFVDHCLHSSSPESPAVLLVMGAKGTDLGQPELGPPGVVTLHRIRCPMLQVPHSEQHRHERIQAFFAGAATPATHPALYTASVAAAFDAYCEMIREDVTPAPLLVNSHGWVTGLGLEMLQQIVATVGAQLVVRLQTDPVKRSRGETAAENESKPEEKKAFSRLQRSVLARCGPLARGLARHKRGPDGQPIVNPEAPLVLVDVESAVPRGSTAPLAVQLRWLRMAGHFKPDLDPCRHATAMAMQDFFATVPRWRVQMKFLHFGLVAGHLLHSEVEATLTGTVVALCEADLKTSPKEVSCTADLQLLEPHESPIKFLAYAFVHSFDFKSGEIVIYSNISAQQLARVNLALRGEVTWEPNSTRNLQLADGRPSPLQPYSAPWLLEGMGVGTRVISTKAKGNLRQVGPKAGTKAKAAEEQLVPASELLRFLATAGLLASALARTTSEKVVRMLAEADAGKAKIPVLRSVVAWVIARCIAGLALAVPAEPVIAALKVLAAAAAARVVELLPEERALIFWSLSLHGCYEAIFDSMLEQTPWTVWAAKPQAGMDRMDGVFSAEAADKFLVVQEEFLVSENGIIPSGKLMALCQVHLADLALQLEGGRGNRKGLSQAQRRDNGRPKDGQKLGKLFTERQAKSKMDNSRSNKKQVINYQLLYSYLF</sequence>
<dbReference type="OrthoDB" id="371733at2759"/>
<dbReference type="Proteomes" id="UP001152797">
    <property type="component" value="Unassembled WGS sequence"/>
</dbReference>
<keyword evidence="5" id="KW-0067">ATP-binding</keyword>
<dbReference type="InterPro" id="IPR045116">
    <property type="entry name" value="Clp1/Grc3"/>
</dbReference>
<evidence type="ECO:0000313" key="12">
    <source>
        <dbReference type="Proteomes" id="UP001152797"/>
    </source>
</evidence>
<dbReference type="AlphaFoldDB" id="A0A9P1GNA8"/>
<name>A0A9P1GNA8_9DINO</name>
<evidence type="ECO:0000256" key="4">
    <source>
        <dbReference type="ARBA" id="ARBA00022777"/>
    </source>
</evidence>
<protein>
    <submittedName>
        <fullName evidence="11">Polynucleotide 5'-hydroxyl-kinase GRC3</fullName>
    </submittedName>
</protein>
<gene>
    <name evidence="9" type="ORF">C1SCF055_LOCUS42558</name>
</gene>
<evidence type="ECO:0000256" key="2">
    <source>
        <dbReference type="ARBA" id="ARBA00022679"/>
    </source>
</evidence>